<dbReference type="STRING" id="310781.SAMN05216259_103388"/>
<evidence type="ECO:0000313" key="3">
    <source>
        <dbReference type="Proteomes" id="UP000199341"/>
    </source>
</evidence>
<sequence length="184" mass="19353">MATAAEGIGAAARPSFGAAEQRHLVAEASRKSGLVWVNGQALWHVWMDDALWVVGGGAGEQPLPGLFDGGAARVSVRSKDKGGRLVTWEARVELVAPRSEAWEAAVAELKAKRLNSVDPDGVADRWAAECRVFRLTPQGLPAEHPGALSADSGAAAPVPSPAVTRHPIPAPLPRLLAGRRRKKS</sequence>
<organism evidence="2 3">
    <name type="scientific">Actinacidiphila guanduensis</name>
    <dbReference type="NCBI Taxonomy" id="310781"/>
    <lineage>
        <taxon>Bacteria</taxon>
        <taxon>Bacillati</taxon>
        <taxon>Actinomycetota</taxon>
        <taxon>Actinomycetes</taxon>
        <taxon>Kitasatosporales</taxon>
        <taxon>Streptomycetaceae</taxon>
        <taxon>Actinacidiphila</taxon>
    </lineage>
</organism>
<gene>
    <name evidence="2" type="ORF">SAMN05216259_103388</name>
</gene>
<evidence type="ECO:0000313" key="2">
    <source>
        <dbReference type="EMBL" id="SDN27680.1"/>
    </source>
</evidence>
<name>A0A1H0A2C0_9ACTN</name>
<protein>
    <submittedName>
        <fullName evidence="2">Uncharacterized protein</fullName>
    </submittedName>
</protein>
<evidence type="ECO:0000256" key="1">
    <source>
        <dbReference type="SAM" id="MobiDB-lite"/>
    </source>
</evidence>
<dbReference type="Proteomes" id="UP000199341">
    <property type="component" value="Unassembled WGS sequence"/>
</dbReference>
<accession>A0A1H0A2C0</accession>
<reference evidence="2 3" key="1">
    <citation type="submission" date="2016-10" db="EMBL/GenBank/DDBJ databases">
        <authorList>
            <person name="de Groot N.N."/>
        </authorList>
    </citation>
    <scope>NUCLEOTIDE SEQUENCE [LARGE SCALE GENOMIC DNA]</scope>
    <source>
        <strain evidence="2 3">CGMCC 4.2022</strain>
    </source>
</reference>
<dbReference type="RefSeq" id="WP_245771256.1">
    <property type="nucleotide sequence ID" value="NZ_FNIE01000003.1"/>
</dbReference>
<feature type="region of interest" description="Disordered" evidence="1">
    <location>
        <begin position="143"/>
        <end position="184"/>
    </location>
</feature>
<keyword evidence="3" id="KW-1185">Reference proteome</keyword>
<proteinExistence type="predicted"/>
<dbReference type="AlphaFoldDB" id="A0A1H0A2C0"/>
<dbReference type="EMBL" id="FNIE01000003">
    <property type="protein sequence ID" value="SDN27680.1"/>
    <property type="molecule type" value="Genomic_DNA"/>
</dbReference>